<organism evidence="2 3">
    <name type="scientific">Midichloria mitochondrii (strain IricVA)</name>
    <dbReference type="NCBI Taxonomy" id="696127"/>
    <lineage>
        <taxon>Bacteria</taxon>
        <taxon>Pseudomonadati</taxon>
        <taxon>Pseudomonadota</taxon>
        <taxon>Alphaproteobacteria</taxon>
        <taxon>Rickettsiales</taxon>
        <taxon>Candidatus Midichloriaceae</taxon>
        <taxon>Candidatus Midichloria</taxon>
    </lineage>
</organism>
<reference evidence="2 3" key="1">
    <citation type="journal article" date="2011" name="Mol. Biol. Evol.">
        <title>Phylogenomic evidence for the presence of a flagellum and cbb3 oxidase in the free-living mitochondrial ancestor.</title>
        <authorList>
            <person name="Sassera D."/>
            <person name="Lo N."/>
            <person name="Epis S."/>
            <person name="D'Auria G."/>
            <person name="Montagna M."/>
            <person name="Comandatore F."/>
            <person name="Horner D."/>
            <person name="Pereto J."/>
            <person name="Luciano A.M."/>
            <person name="Franciosi F."/>
            <person name="Ferri E."/>
            <person name="Crotti E."/>
            <person name="Bazzocchi C."/>
            <person name="Daffonchio D."/>
            <person name="Sacchi L."/>
            <person name="Moya A."/>
            <person name="Latorre A."/>
            <person name="Bandi C."/>
        </authorList>
    </citation>
    <scope>NUCLEOTIDE SEQUENCE [LARGE SCALE GENOMIC DNA]</scope>
    <source>
        <strain evidence="2 3">IricVA</strain>
    </source>
</reference>
<evidence type="ECO:0000259" key="1">
    <source>
        <dbReference type="Pfam" id="PF09820"/>
    </source>
</evidence>
<dbReference type="HOGENOM" id="CLU_2118274_0_0_5"/>
<name>F7XUR3_MIDMI</name>
<keyword evidence="3" id="KW-1185">Reference proteome</keyword>
<sequence length="114" mass="13013">MGCRYVSCYLRGAVSNPKSSYSDKYEATEFLKRYNALREDKAADTNKAELEDSLRFLSELLSKIHGRPVYILIDECDKTVNHLLEADNPDHELIKKTTELMSNISLLVVKTTII</sequence>
<keyword evidence="2" id="KW-0378">Hydrolase</keyword>
<dbReference type="InterPro" id="IPR018631">
    <property type="entry name" value="AAA-ATPase-like_dom"/>
</dbReference>
<gene>
    <name evidence="2" type="primary">astB</name>
    <name evidence="2" type="ordered locus">midi_00088</name>
</gene>
<dbReference type="Proteomes" id="UP000006639">
    <property type="component" value="Chromosome"/>
</dbReference>
<dbReference type="AlphaFoldDB" id="F7XUR3"/>
<feature type="domain" description="AAA-ATPase-like" evidence="1">
    <location>
        <begin position="30"/>
        <end position="100"/>
    </location>
</feature>
<dbReference type="EMBL" id="CP002130">
    <property type="protein sequence ID" value="AEI88412.1"/>
    <property type="molecule type" value="Genomic_DNA"/>
</dbReference>
<proteinExistence type="predicted"/>
<evidence type="ECO:0000313" key="3">
    <source>
        <dbReference type="Proteomes" id="UP000006639"/>
    </source>
</evidence>
<dbReference type="KEGG" id="mmn:midi_00088"/>
<dbReference type="GO" id="GO:0009015">
    <property type="term" value="F:N-succinylarginine dihydrolase activity"/>
    <property type="evidence" value="ECO:0007669"/>
    <property type="project" value="UniProtKB-EC"/>
</dbReference>
<dbReference type="EC" id="3.5.3.23" evidence="2"/>
<protein>
    <submittedName>
        <fullName evidence="2">N-succinylarginine dihydrolase</fullName>
        <ecNumber evidence="2">3.5.3.23</ecNumber>
    </submittedName>
</protein>
<dbReference type="Pfam" id="PF09820">
    <property type="entry name" value="AAA-ATPase_like"/>
    <property type="match status" value="1"/>
</dbReference>
<evidence type="ECO:0000313" key="2">
    <source>
        <dbReference type="EMBL" id="AEI88412.1"/>
    </source>
</evidence>
<accession>F7XUR3</accession>